<dbReference type="Proteomes" id="UP000235392">
    <property type="component" value="Unassembled WGS sequence"/>
</dbReference>
<evidence type="ECO:0000313" key="2">
    <source>
        <dbReference type="Proteomes" id="UP000235392"/>
    </source>
</evidence>
<protein>
    <submittedName>
        <fullName evidence="1">Uncharacterized protein</fullName>
    </submittedName>
</protein>
<dbReference type="AlphaFoldDB" id="A0A2N5VM66"/>
<organism evidence="1 2">
    <name type="scientific">Puccinia coronata f. sp. avenae</name>
    <dbReference type="NCBI Taxonomy" id="200324"/>
    <lineage>
        <taxon>Eukaryota</taxon>
        <taxon>Fungi</taxon>
        <taxon>Dikarya</taxon>
        <taxon>Basidiomycota</taxon>
        <taxon>Pucciniomycotina</taxon>
        <taxon>Pucciniomycetes</taxon>
        <taxon>Pucciniales</taxon>
        <taxon>Pucciniaceae</taxon>
        <taxon>Puccinia</taxon>
    </lineage>
</organism>
<dbReference type="PANTHER" id="PTHR46564:SF1">
    <property type="entry name" value="TRANSPOSASE"/>
    <property type="match status" value="1"/>
</dbReference>
<sequence>MTMPKITLQSSQFCGSRQPRINSTFNFSITTKVAVVCMMLKGYSLSAICNTLGYSVLPQSLTQWKDLYKETCAVIRDPNEYAQRGQAKLLSTEDSQFMQQLVRDEPGLFLTKIRERLYDGTQVVLSLQAVHQNLVDQLSIILKKAETSNIKKCLLAKY</sequence>
<gene>
    <name evidence="1" type="ORF">PCASD_02412</name>
</gene>
<proteinExistence type="predicted"/>
<dbReference type="PANTHER" id="PTHR46564">
    <property type="entry name" value="TRANSPOSASE"/>
    <property type="match status" value="1"/>
</dbReference>
<evidence type="ECO:0000313" key="1">
    <source>
        <dbReference type="EMBL" id="PLW51089.1"/>
    </source>
</evidence>
<accession>A0A2N5VM66</accession>
<dbReference type="InterPro" id="IPR009057">
    <property type="entry name" value="Homeodomain-like_sf"/>
</dbReference>
<name>A0A2N5VM66_9BASI</name>
<comment type="caution">
    <text evidence="1">The sequence shown here is derived from an EMBL/GenBank/DDBJ whole genome shotgun (WGS) entry which is preliminary data.</text>
</comment>
<reference evidence="1 2" key="1">
    <citation type="submission" date="2017-11" db="EMBL/GenBank/DDBJ databases">
        <title>De novo assembly and phasing of dikaryotic genomes from two isolates of Puccinia coronata f. sp. avenae, the causal agent of oat crown rust.</title>
        <authorList>
            <person name="Miller M.E."/>
            <person name="Zhang Y."/>
            <person name="Omidvar V."/>
            <person name="Sperschneider J."/>
            <person name="Schwessinger B."/>
            <person name="Raley C."/>
            <person name="Palmer J.M."/>
            <person name="Garnica D."/>
            <person name="Upadhyaya N."/>
            <person name="Rathjen J."/>
            <person name="Taylor J.M."/>
            <person name="Park R.F."/>
            <person name="Dodds P.N."/>
            <person name="Hirsch C.D."/>
            <person name="Kianian S.F."/>
            <person name="Figueroa M."/>
        </authorList>
    </citation>
    <scope>NUCLEOTIDE SEQUENCE [LARGE SCALE GENOMIC DNA]</scope>
    <source>
        <strain evidence="1">12SD80</strain>
    </source>
</reference>
<dbReference type="SUPFAM" id="SSF46689">
    <property type="entry name" value="Homeodomain-like"/>
    <property type="match status" value="1"/>
</dbReference>
<dbReference type="EMBL" id="PGCI01000007">
    <property type="protein sequence ID" value="PLW51089.1"/>
    <property type="molecule type" value="Genomic_DNA"/>
</dbReference>